<keyword evidence="2" id="KW-1185">Reference proteome</keyword>
<dbReference type="AlphaFoldDB" id="A0AAV4TSH4"/>
<organism evidence="1 2">
    <name type="scientific">Caerostris extrusa</name>
    <name type="common">Bark spider</name>
    <name type="synonym">Caerostris bankana</name>
    <dbReference type="NCBI Taxonomy" id="172846"/>
    <lineage>
        <taxon>Eukaryota</taxon>
        <taxon>Metazoa</taxon>
        <taxon>Ecdysozoa</taxon>
        <taxon>Arthropoda</taxon>
        <taxon>Chelicerata</taxon>
        <taxon>Arachnida</taxon>
        <taxon>Araneae</taxon>
        <taxon>Araneomorphae</taxon>
        <taxon>Entelegynae</taxon>
        <taxon>Araneoidea</taxon>
        <taxon>Araneidae</taxon>
        <taxon>Caerostris</taxon>
    </lineage>
</organism>
<sequence length="107" mass="12091">MQYHMICVSSTCVRNVSIPFNVSLRHSKRLSRTLDPRQLSFCQCMNSLPITTLSSLPNSQQSKISLSQITLCPLPPYHLPLPDNESMIQGSHLQKIFLFCSGKLFPI</sequence>
<reference evidence="1 2" key="1">
    <citation type="submission" date="2021-06" db="EMBL/GenBank/DDBJ databases">
        <title>Caerostris extrusa draft genome.</title>
        <authorList>
            <person name="Kono N."/>
            <person name="Arakawa K."/>
        </authorList>
    </citation>
    <scope>NUCLEOTIDE SEQUENCE [LARGE SCALE GENOMIC DNA]</scope>
</reference>
<proteinExistence type="predicted"/>
<protein>
    <submittedName>
        <fullName evidence="1">Uncharacterized protein</fullName>
    </submittedName>
</protein>
<dbReference type="Proteomes" id="UP001054945">
    <property type="component" value="Unassembled WGS sequence"/>
</dbReference>
<accession>A0AAV4TSH4</accession>
<name>A0AAV4TSH4_CAEEX</name>
<gene>
    <name evidence="1" type="ORF">CEXT_186091</name>
</gene>
<evidence type="ECO:0000313" key="2">
    <source>
        <dbReference type="Proteomes" id="UP001054945"/>
    </source>
</evidence>
<evidence type="ECO:0000313" key="1">
    <source>
        <dbReference type="EMBL" id="GIY49039.1"/>
    </source>
</evidence>
<dbReference type="EMBL" id="BPLR01011791">
    <property type="protein sequence ID" value="GIY49039.1"/>
    <property type="molecule type" value="Genomic_DNA"/>
</dbReference>
<comment type="caution">
    <text evidence="1">The sequence shown here is derived from an EMBL/GenBank/DDBJ whole genome shotgun (WGS) entry which is preliminary data.</text>
</comment>